<gene>
    <name evidence="5" type="ORF">GCM10023205_71550</name>
</gene>
<comment type="caution">
    <text evidence="5">The sequence shown here is derived from an EMBL/GenBank/DDBJ whole genome shotgun (WGS) entry which is preliminary data.</text>
</comment>
<dbReference type="PROSITE" id="PS50862">
    <property type="entry name" value="AA_TRNA_LIGASE_II"/>
    <property type="match status" value="1"/>
</dbReference>
<keyword evidence="3" id="KW-0067">ATP-binding</keyword>
<dbReference type="EMBL" id="BAABHS010000038">
    <property type="protein sequence ID" value="GAA4989987.1"/>
    <property type="molecule type" value="Genomic_DNA"/>
</dbReference>
<protein>
    <recommendedName>
        <fullName evidence="4">Aminoacyl-transfer RNA synthetases class-II family profile domain-containing protein</fullName>
    </recommendedName>
</protein>
<keyword evidence="1" id="KW-0436">Ligase</keyword>
<organism evidence="5 6">
    <name type="scientific">Yinghuangia aomiensis</name>
    <dbReference type="NCBI Taxonomy" id="676205"/>
    <lineage>
        <taxon>Bacteria</taxon>
        <taxon>Bacillati</taxon>
        <taxon>Actinomycetota</taxon>
        <taxon>Actinomycetes</taxon>
        <taxon>Kitasatosporales</taxon>
        <taxon>Streptomycetaceae</taxon>
        <taxon>Yinghuangia</taxon>
    </lineage>
</organism>
<keyword evidence="2" id="KW-0547">Nucleotide-binding</keyword>
<dbReference type="RefSeq" id="WP_345679986.1">
    <property type="nucleotide sequence ID" value="NZ_BAABHS010000038.1"/>
</dbReference>
<dbReference type="SUPFAM" id="SSF55681">
    <property type="entry name" value="Class II aaRS and biotin synthetases"/>
    <property type="match status" value="1"/>
</dbReference>
<evidence type="ECO:0000256" key="3">
    <source>
        <dbReference type="ARBA" id="ARBA00022840"/>
    </source>
</evidence>
<dbReference type="InterPro" id="IPR004364">
    <property type="entry name" value="Aa-tRNA-synt_II"/>
</dbReference>
<dbReference type="PANTHER" id="PTHR42918:SF15">
    <property type="entry name" value="LYSINE--TRNA LIGASE, CHLOROPLASTIC_MITOCHONDRIAL"/>
    <property type="match status" value="1"/>
</dbReference>
<dbReference type="InterPro" id="IPR006195">
    <property type="entry name" value="aa-tRNA-synth_II"/>
</dbReference>
<accession>A0ABP9I6K1</accession>
<dbReference type="PRINTS" id="PR00982">
    <property type="entry name" value="TRNASYNTHLYS"/>
</dbReference>
<dbReference type="InterPro" id="IPR018149">
    <property type="entry name" value="Lys-tRNA-synth_II_C"/>
</dbReference>
<evidence type="ECO:0000259" key="4">
    <source>
        <dbReference type="PROSITE" id="PS50862"/>
    </source>
</evidence>
<dbReference type="InterPro" id="IPR045864">
    <property type="entry name" value="aa-tRNA-synth_II/BPL/LPL"/>
</dbReference>
<evidence type="ECO:0000313" key="6">
    <source>
        <dbReference type="Proteomes" id="UP001500466"/>
    </source>
</evidence>
<dbReference type="PANTHER" id="PTHR42918">
    <property type="entry name" value="LYSYL-TRNA SYNTHETASE"/>
    <property type="match status" value="1"/>
</dbReference>
<sequence length="367" mass="39589">MRSPLLPLYATRAAATADRCAQLRTDTASRAHLSARAAVTRALRAVFDARGHLEVDTPLLQVRAAPDPRQPFRVLSRHLDPDTFLRASPLHLRAMLTAGFEKVYEIGRTFRDEPADATHAVEYTLVEAYAAHTDFTDTRALVRDLVHAAARAAGGTTRLRLPHAADTIDLANPWPTATVHDAVGGVLGRPVVPDIEADELRQAAADHDVPVRAVDADGLVQELYDALVEPATGAPVFYTHFPASASPLAEACPRDRRLAHKWDLVIGGREIATSYSELTDPDELRRHLAPRRGASDEAHTLDEAWLRAFAGGMPPTAAGLCIGLERLVMTLTGAPALTDTIPFPLTPPQIGGLACTVPNPNRPHPQA</sequence>
<dbReference type="Proteomes" id="UP001500466">
    <property type="component" value="Unassembled WGS sequence"/>
</dbReference>
<dbReference type="Pfam" id="PF00152">
    <property type="entry name" value="tRNA-synt_2"/>
    <property type="match status" value="1"/>
</dbReference>
<reference evidence="6" key="1">
    <citation type="journal article" date="2019" name="Int. J. Syst. Evol. Microbiol.">
        <title>The Global Catalogue of Microorganisms (GCM) 10K type strain sequencing project: providing services to taxonomists for standard genome sequencing and annotation.</title>
        <authorList>
            <consortium name="The Broad Institute Genomics Platform"/>
            <consortium name="The Broad Institute Genome Sequencing Center for Infectious Disease"/>
            <person name="Wu L."/>
            <person name="Ma J."/>
        </authorList>
    </citation>
    <scope>NUCLEOTIDE SEQUENCE [LARGE SCALE GENOMIC DNA]</scope>
    <source>
        <strain evidence="6">JCM 17986</strain>
    </source>
</reference>
<evidence type="ECO:0000313" key="5">
    <source>
        <dbReference type="EMBL" id="GAA4989987.1"/>
    </source>
</evidence>
<name>A0ABP9I6K1_9ACTN</name>
<evidence type="ECO:0000256" key="1">
    <source>
        <dbReference type="ARBA" id="ARBA00022598"/>
    </source>
</evidence>
<evidence type="ECO:0000256" key="2">
    <source>
        <dbReference type="ARBA" id="ARBA00022741"/>
    </source>
</evidence>
<dbReference type="Gene3D" id="3.30.930.10">
    <property type="entry name" value="Bira Bifunctional Protein, Domain 2"/>
    <property type="match status" value="1"/>
</dbReference>
<keyword evidence="6" id="KW-1185">Reference proteome</keyword>
<proteinExistence type="predicted"/>
<feature type="domain" description="Aminoacyl-transfer RNA synthetases class-II family profile" evidence="4">
    <location>
        <begin position="36"/>
        <end position="347"/>
    </location>
</feature>